<dbReference type="InterPro" id="IPR041127">
    <property type="entry name" value="PET_hydrolase/cutinase-like"/>
</dbReference>
<accession>A0ABR6BY65</accession>
<sequence>MSRRMALTAKQAFTELSRPGPEGVRRGDLALVGLPGSLYTPRAGRGRPALAFGHGWLQPAKRYTGLYRHLASWGFVVAAPTTHTGPLASPRLFAADLGTALDVCAGVRLGEGEVTVDRERLALGGHSIGGGCAVLTASQDERVRAVFTLAASETRPSALDAARHCAMPGLHLAAEEDLIAPPVGHSEAIAQNWAGPVQYRTVSGANHLGFTEGRHWSELLLHGKGAARTHVVARALITAFLLRVLTDERRYDALLDNDTKRAAIEYRRGPNQVRSHL</sequence>
<dbReference type="PANTHER" id="PTHR33428">
    <property type="entry name" value="CHLOROPHYLLASE-2, CHLOROPLASTIC"/>
    <property type="match status" value="1"/>
</dbReference>
<dbReference type="EMBL" id="JACJID010000009">
    <property type="protein sequence ID" value="MBA8931494.1"/>
    <property type="molecule type" value="Genomic_DNA"/>
</dbReference>
<dbReference type="SUPFAM" id="SSF53474">
    <property type="entry name" value="alpha/beta-Hydrolases"/>
    <property type="match status" value="1"/>
</dbReference>
<keyword evidence="3" id="KW-1185">Reference proteome</keyword>
<evidence type="ECO:0000259" key="1">
    <source>
        <dbReference type="Pfam" id="PF12740"/>
    </source>
</evidence>
<protein>
    <submittedName>
        <fullName evidence="2">Dienelactone hydrolase</fullName>
    </submittedName>
</protein>
<keyword evidence="2" id="KW-0378">Hydrolase</keyword>
<dbReference type="PANTHER" id="PTHR33428:SF14">
    <property type="entry name" value="CARBOXYLESTERASE TYPE B DOMAIN-CONTAINING PROTEIN"/>
    <property type="match status" value="1"/>
</dbReference>
<dbReference type="Gene3D" id="3.40.50.1820">
    <property type="entry name" value="alpha/beta hydrolase"/>
    <property type="match status" value="1"/>
</dbReference>
<dbReference type="GO" id="GO:0016787">
    <property type="term" value="F:hydrolase activity"/>
    <property type="evidence" value="ECO:0007669"/>
    <property type="project" value="UniProtKB-KW"/>
</dbReference>
<feature type="domain" description="PET hydrolase/cutinase-like" evidence="1">
    <location>
        <begin position="49"/>
        <end position="258"/>
    </location>
</feature>
<dbReference type="Pfam" id="PF12740">
    <property type="entry name" value="PETase"/>
    <property type="match status" value="1"/>
</dbReference>
<evidence type="ECO:0000313" key="2">
    <source>
        <dbReference type="EMBL" id="MBA8931494.1"/>
    </source>
</evidence>
<gene>
    <name evidence="2" type="ORF">BC739_008746</name>
</gene>
<organism evidence="2 3">
    <name type="scientific">Kutzneria viridogrisea</name>
    <dbReference type="NCBI Taxonomy" id="47990"/>
    <lineage>
        <taxon>Bacteria</taxon>
        <taxon>Bacillati</taxon>
        <taxon>Actinomycetota</taxon>
        <taxon>Actinomycetes</taxon>
        <taxon>Pseudonocardiales</taxon>
        <taxon>Pseudonocardiaceae</taxon>
        <taxon>Kutzneria</taxon>
    </lineage>
</organism>
<reference evidence="2 3" key="1">
    <citation type="submission" date="2020-08" db="EMBL/GenBank/DDBJ databases">
        <title>Genomic Encyclopedia of Archaeal and Bacterial Type Strains, Phase II (KMG-II): from individual species to whole genera.</title>
        <authorList>
            <person name="Goeker M."/>
        </authorList>
    </citation>
    <scope>NUCLEOTIDE SEQUENCE [LARGE SCALE GENOMIC DNA]</scope>
    <source>
        <strain evidence="2 3">DSM 43850</strain>
    </source>
</reference>
<dbReference type="InterPro" id="IPR029058">
    <property type="entry name" value="AB_hydrolase_fold"/>
</dbReference>
<evidence type="ECO:0000313" key="3">
    <source>
        <dbReference type="Proteomes" id="UP000517916"/>
    </source>
</evidence>
<proteinExistence type="predicted"/>
<name>A0ABR6BY65_9PSEU</name>
<comment type="caution">
    <text evidence="2">The sequence shown here is derived from an EMBL/GenBank/DDBJ whole genome shotgun (WGS) entry which is preliminary data.</text>
</comment>
<dbReference type="Proteomes" id="UP000517916">
    <property type="component" value="Unassembled WGS sequence"/>
</dbReference>